<dbReference type="Gene3D" id="3.40.50.300">
    <property type="entry name" value="P-loop containing nucleotide triphosphate hydrolases"/>
    <property type="match status" value="1"/>
</dbReference>
<dbReference type="RefSeq" id="WP_163665002.1">
    <property type="nucleotide sequence ID" value="NZ_QZCE01000002.1"/>
</dbReference>
<evidence type="ECO:0000313" key="2">
    <source>
        <dbReference type="Proteomes" id="UP000473574"/>
    </source>
</evidence>
<evidence type="ECO:0008006" key="3">
    <source>
        <dbReference type="Google" id="ProtNLM"/>
    </source>
</evidence>
<name>A0A6M0S881_9CYAN</name>
<dbReference type="SUPFAM" id="SSF52540">
    <property type="entry name" value="P-loop containing nucleoside triphosphate hydrolases"/>
    <property type="match status" value="1"/>
</dbReference>
<proteinExistence type="predicted"/>
<sequence>MSENRTVQIARIIEKRQPLAIEVEEVGKNLQALSSALHGLEQHRSQLLSQADDVETRGRLQEIDLVTIQDEITTELAALSKLKTRFSRETLTIGVIGRAGQGKSRLLQSLSGLSTDEIPSGDRSHCTGVRSTIHHNPGVETYGEVWFHSERSFLNEVISPYYEKLSLGSRPFALDEFAQNPLPDMPKQFAGQAEPGAMYEHLRKYHTNFNKYKHLLKKASPQRISKQQIREYVAQDTPDGQRVYFNYLAVQEAKIVCGFPNTDVGQIALIDMPGLGDTGLGDAERLMSILGQDVDIVLFVRMPRPPRDFWADVDVKLYDTARSSLVDLPIHLWSFMVLNQTKLNSSIGDNSIYCEELINTHKSSHINVVKFITASCADEEEANQRILNQVLEYLMQNITDLDKQYASACQDRLNRLHTTIALELEKSKKALGHGVQRDSWFPAFIKLFNKLWSDLTVGLEGLLRDLRWQRDAQDTDFKDQVSAALQACREDTGIPSLDAIEVRRDSEGSYNIAYNKYLHEIRAYLSQHFLSLDNGLKRSLENIKSQVVDILAEQGRLRALTDSNGTNFLYSMESLMPEDLDRLKLGFQILSTFELSYRGLIQHRIRRHLDRLTPDETPLQLSKSPSADEILVSLQTLHAEAIYECEAALEELLCEPSQAAYAIVEEFVDRILRAEGVKDDWQIFLEEIRSEVWATEFEKLGENSKLRREWMQSVEHALSANQNDLINFLN</sequence>
<protein>
    <recommendedName>
        <fullName evidence="3">Dynamin family protein</fullName>
    </recommendedName>
</protein>
<reference evidence="1 2" key="1">
    <citation type="journal article" date="2020" name="Microb. Ecol.">
        <title>Ecogenomics of the Marine Benthic Filamentous Cyanobacterium Adonisia.</title>
        <authorList>
            <person name="Walter J.M."/>
            <person name="Coutinho F.H."/>
            <person name="Leomil L."/>
            <person name="Hargreaves P.I."/>
            <person name="Campeao M.E."/>
            <person name="Vieira V.V."/>
            <person name="Silva B.S."/>
            <person name="Fistarol G.O."/>
            <person name="Salomon P.S."/>
            <person name="Sawabe T."/>
            <person name="Mino S."/>
            <person name="Hosokawa M."/>
            <person name="Miyashita H."/>
            <person name="Maruyama F."/>
            <person name="van Verk M.C."/>
            <person name="Dutilh B.E."/>
            <person name="Thompson C.C."/>
            <person name="Thompson F.L."/>
        </authorList>
    </citation>
    <scope>NUCLEOTIDE SEQUENCE [LARGE SCALE GENOMIC DNA]</scope>
    <source>
        <strain evidence="1 2">CCMR0082</strain>
    </source>
</reference>
<organism evidence="1 2">
    <name type="scientific">Adonisia turfae CCMR0082</name>
    <dbReference type="NCBI Taxonomy" id="2304604"/>
    <lineage>
        <taxon>Bacteria</taxon>
        <taxon>Bacillati</taxon>
        <taxon>Cyanobacteriota</taxon>
        <taxon>Adonisia</taxon>
        <taxon>Adonisia turfae</taxon>
    </lineage>
</organism>
<evidence type="ECO:0000313" key="1">
    <source>
        <dbReference type="EMBL" id="NEZ64600.1"/>
    </source>
</evidence>
<dbReference type="EMBL" id="QZCE01000002">
    <property type="protein sequence ID" value="NEZ64600.1"/>
    <property type="molecule type" value="Genomic_DNA"/>
</dbReference>
<comment type="caution">
    <text evidence="1">The sequence shown here is derived from an EMBL/GenBank/DDBJ whole genome shotgun (WGS) entry which is preliminary data.</text>
</comment>
<dbReference type="InterPro" id="IPR027417">
    <property type="entry name" value="P-loop_NTPase"/>
</dbReference>
<accession>A0A6M0S881</accession>
<dbReference type="Proteomes" id="UP000473574">
    <property type="component" value="Unassembled WGS sequence"/>
</dbReference>
<dbReference type="AlphaFoldDB" id="A0A6M0S881"/>
<gene>
    <name evidence="1" type="ORF">D0962_17700</name>
</gene>